<evidence type="ECO:0000313" key="2">
    <source>
        <dbReference type="EMBL" id="CAI5732714.1"/>
    </source>
</evidence>
<reference evidence="2" key="1">
    <citation type="submission" date="2022-12" db="EMBL/GenBank/DDBJ databases">
        <authorList>
            <person name="Webb A."/>
        </authorList>
    </citation>
    <scope>NUCLEOTIDE SEQUENCE</scope>
    <source>
        <strain evidence="2">Pd1</strain>
    </source>
</reference>
<comment type="caution">
    <text evidence="2">The sequence shown here is derived from an EMBL/GenBank/DDBJ whole genome shotgun (WGS) entry which is preliminary data.</text>
</comment>
<evidence type="ECO:0000313" key="3">
    <source>
        <dbReference type="Proteomes" id="UP001162029"/>
    </source>
</evidence>
<proteinExistence type="predicted"/>
<dbReference type="EMBL" id="CANTFM010000979">
    <property type="protein sequence ID" value="CAI5732714.1"/>
    <property type="molecule type" value="Genomic_DNA"/>
</dbReference>
<accession>A0AAV0UCU1</accession>
<evidence type="ECO:0008006" key="4">
    <source>
        <dbReference type="Google" id="ProtNLM"/>
    </source>
</evidence>
<evidence type="ECO:0000256" key="1">
    <source>
        <dbReference type="SAM" id="Phobius"/>
    </source>
</evidence>
<keyword evidence="3" id="KW-1185">Reference proteome</keyword>
<feature type="transmembrane region" description="Helical" evidence="1">
    <location>
        <begin position="6"/>
        <end position="23"/>
    </location>
</feature>
<sequence>MQQFNFSFVTELPLAFGLGVAWYKYDKMKERQFSEKDATQWNEAILRMHPQKPKKKIKGWLPGLNRLILCLVPNVEHVSVTLVTMTRVFYEWRRTPLLVAAGVGAAAWYMVSKRDMKTAPPPDRDPRAPPSKMK</sequence>
<name>A0AAV0UCU1_9STRA</name>
<protein>
    <recommendedName>
        <fullName evidence="4">HIG1 domain-containing protein</fullName>
    </recommendedName>
</protein>
<gene>
    <name evidence="2" type="ORF">PDE001_LOCUS5191</name>
</gene>
<dbReference type="AlphaFoldDB" id="A0AAV0UCU1"/>
<feature type="transmembrane region" description="Helical" evidence="1">
    <location>
        <begin position="95"/>
        <end position="111"/>
    </location>
</feature>
<keyword evidence="1" id="KW-0812">Transmembrane</keyword>
<organism evidence="2 3">
    <name type="scientific">Peronospora destructor</name>
    <dbReference type="NCBI Taxonomy" id="86335"/>
    <lineage>
        <taxon>Eukaryota</taxon>
        <taxon>Sar</taxon>
        <taxon>Stramenopiles</taxon>
        <taxon>Oomycota</taxon>
        <taxon>Peronosporomycetes</taxon>
        <taxon>Peronosporales</taxon>
        <taxon>Peronosporaceae</taxon>
        <taxon>Peronospora</taxon>
    </lineage>
</organism>
<keyword evidence="1" id="KW-0472">Membrane</keyword>
<keyword evidence="1" id="KW-1133">Transmembrane helix</keyword>
<dbReference type="Proteomes" id="UP001162029">
    <property type="component" value="Unassembled WGS sequence"/>
</dbReference>